<evidence type="ECO:0000256" key="1">
    <source>
        <dbReference type="SAM" id="MobiDB-lite"/>
    </source>
</evidence>
<keyword evidence="4" id="KW-1185">Reference proteome</keyword>
<protein>
    <recommendedName>
        <fullName evidence="2">CobQ/CobB/MinD/ParA nucleotide binding domain-containing protein</fullName>
    </recommendedName>
</protein>
<sequence length="502" mass="54422">MDNQDFATRYFSDQASRDDSADEAAEGKKDPLTEPALPPEPEVSEPSRPVDDPTIVGPMSAEVAEVIARHAAQPDTARRPEQRHAEDPASRRQPAPPATAEGAQWPQQYPGQYQQPGQHQVVNGQQQAHQGSQTGQQWHARQPYPDAHGVAVSRPGSDNESSAPLQIASWAAASSGSLTPAWASEATRHLRHDDLVKTRRIPPEEGWRHAVYVGSGHLVNLGAGPAERLQLERQAQIAGNIPGNYQVAVLSIKGGVGKTRTTAGIGTVFAMYRNEPVIAIDANPTYGALGRVVDPRATSTIREYHADGEEIQKRKYTDTYPQSRARTGQNPQGLEVLAGNQNVANPLGLTADMFNTTLARTRRFYQLALIDCGANVEHEVMPAVLRAANALVIVGTANFDGAAAAEQTIDWLAARGKHDLLRRSVVVLNDVYDCAEKKFVTAVTHSLEQRVGAVKFVPFDEHLRDGAVLDFDALRKPTRLAYTEIAAWVAEGFPTPGGVSPR</sequence>
<feature type="domain" description="CobQ/CobB/MinD/ParA nucleotide binding" evidence="2">
    <location>
        <begin position="247"/>
        <end position="463"/>
    </location>
</feature>
<dbReference type="RefSeq" id="WP_085142357.1">
    <property type="nucleotide sequence ID" value="NZ_LQOP01000029.1"/>
</dbReference>
<dbReference type="PANTHER" id="PTHR43384:SF14">
    <property type="entry name" value="ESX-1 SECRETION-ASSOCIATED PROTEIN ESPI"/>
    <property type="match status" value="1"/>
</dbReference>
<comment type="caution">
    <text evidence="3">The sequence shown here is derived from an EMBL/GenBank/DDBJ whole genome shotgun (WGS) entry which is preliminary data.</text>
</comment>
<dbReference type="PANTHER" id="PTHR43384">
    <property type="entry name" value="SEPTUM SITE-DETERMINING PROTEIN MIND HOMOLOG, CHLOROPLASTIC-RELATED"/>
    <property type="match status" value="1"/>
</dbReference>
<dbReference type="Gene3D" id="3.40.50.300">
    <property type="entry name" value="P-loop containing nucleotide triphosphate hydrolases"/>
    <property type="match status" value="1"/>
</dbReference>
<name>A0ABX3V0W5_9MYCO</name>
<proteinExistence type="predicted"/>
<feature type="compositionally biased region" description="Basic and acidic residues" evidence="1">
    <location>
        <begin position="76"/>
        <end position="90"/>
    </location>
</feature>
<feature type="compositionally biased region" description="Basic and acidic residues" evidence="1">
    <location>
        <begin position="15"/>
        <end position="32"/>
    </location>
</feature>
<evidence type="ECO:0000259" key="2">
    <source>
        <dbReference type="Pfam" id="PF01656"/>
    </source>
</evidence>
<dbReference type="Pfam" id="PF01656">
    <property type="entry name" value="CbiA"/>
    <property type="match status" value="1"/>
</dbReference>
<reference evidence="3 4" key="1">
    <citation type="submission" date="2016-01" db="EMBL/GenBank/DDBJ databases">
        <title>The new phylogeny of the genus Mycobacterium.</title>
        <authorList>
            <person name="Tarcisio F."/>
            <person name="Conor M."/>
            <person name="Antonella G."/>
            <person name="Elisabetta G."/>
            <person name="Giulia F.S."/>
            <person name="Sara T."/>
            <person name="Anna F."/>
            <person name="Clotilde B."/>
            <person name="Roberto B."/>
            <person name="Veronica D.S."/>
            <person name="Fabio R."/>
            <person name="Monica P."/>
            <person name="Olivier J."/>
            <person name="Enrico T."/>
            <person name="Nicola S."/>
        </authorList>
    </citation>
    <scope>NUCLEOTIDE SEQUENCE [LARGE SCALE GENOMIC DNA]</scope>
    <source>
        <strain evidence="3 4">CCUG 50187</strain>
    </source>
</reference>
<evidence type="ECO:0000313" key="4">
    <source>
        <dbReference type="Proteomes" id="UP000193811"/>
    </source>
</evidence>
<accession>A0ABX3V0W5</accession>
<feature type="compositionally biased region" description="Low complexity" evidence="1">
    <location>
        <begin position="104"/>
        <end position="137"/>
    </location>
</feature>
<dbReference type="InterPro" id="IPR050625">
    <property type="entry name" value="ParA/MinD_ATPase"/>
</dbReference>
<dbReference type="EMBL" id="LQOP01000029">
    <property type="protein sequence ID" value="ORV21752.1"/>
    <property type="molecule type" value="Genomic_DNA"/>
</dbReference>
<dbReference type="InterPro" id="IPR002586">
    <property type="entry name" value="CobQ/CobB/MinD/ParA_Nub-bd_dom"/>
</dbReference>
<feature type="region of interest" description="Disordered" evidence="1">
    <location>
        <begin position="1"/>
        <end position="163"/>
    </location>
</feature>
<evidence type="ECO:0000313" key="3">
    <source>
        <dbReference type="EMBL" id="ORV21752.1"/>
    </source>
</evidence>
<dbReference type="GeneID" id="44299203"/>
<organism evidence="3 4">
    <name type="scientific">Mycolicibacterium conceptionense</name>
    <dbReference type="NCBI Taxonomy" id="451644"/>
    <lineage>
        <taxon>Bacteria</taxon>
        <taxon>Bacillati</taxon>
        <taxon>Actinomycetota</taxon>
        <taxon>Actinomycetes</taxon>
        <taxon>Mycobacteriales</taxon>
        <taxon>Mycobacteriaceae</taxon>
        <taxon>Mycolicibacterium</taxon>
    </lineage>
</organism>
<gene>
    <name evidence="3" type="ORF">AWB98_27260</name>
</gene>
<dbReference type="InterPro" id="IPR027417">
    <property type="entry name" value="P-loop_NTPase"/>
</dbReference>
<dbReference type="SUPFAM" id="SSF52540">
    <property type="entry name" value="P-loop containing nucleoside triphosphate hydrolases"/>
    <property type="match status" value="1"/>
</dbReference>
<dbReference type="Proteomes" id="UP000193811">
    <property type="component" value="Unassembled WGS sequence"/>
</dbReference>